<dbReference type="InterPro" id="IPR011047">
    <property type="entry name" value="Quinoprotein_ADH-like_sf"/>
</dbReference>
<dbReference type="PANTHER" id="PTHR34512">
    <property type="entry name" value="CELL SURFACE PROTEIN"/>
    <property type="match status" value="1"/>
</dbReference>
<evidence type="ECO:0000313" key="3">
    <source>
        <dbReference type="EMBL" id="NNJ26157.1"/>
    </source>
</evidence>
<evidence type="ECO:0000256" key="1">
    <source>
        <dbReference type="SAM" id="MobiDB-lite"/>
    </source>
</evidence>
<dbReference type="Proteomes" id="UP000609651">
    <property type="component" value="Unassembled WGS sequence"/>
</dbReference>
<organism evidence="3 4">
    <name type="scientific">Alienimonas chondri</name>
    <dbReference type="NCBI Taxonomy" id="2681879"/>
    <lineage>
        <taxon>Bacteria</taxon>
        <taxon>Pseudomonadati</taxon>
        <taxon>Planctomycetota</taxon>
        <taxon>Planctomycetia</taxon>
        <taxon>Planctomycetales</taxon>
        <taxon>Planctomycetaceae</taxon>
        <taxon>Alienimonas</taxon>
    </lineage>
</organism>
<feature type="region of interest" description="Disordered" evidence="1">
    <location>
        <begin position="396"/>
        <end position="427"/>
    </location>
</feature>
<dbReference type="InterPro" id="IPR015943">
    <property type="entry name" value="WD40/YVTN_repeat-like_dom_sf"/>
</dbReference>
<evidence type="ECO:0000313" key="4">
    <source>
        <dbReference type="Proteomes" id="UP000609651"/>
    </source>
</evidence>
<reference evidence="3 4" key="1">
    <citation type="journal article" date="2020" name="Syst. Appl. Microbiol.">
        <title>Alienimonas chondri sp. nov., a novel planctomycete isolated from the biofilm of the red alga Chondrus crispus.</title>
        <authorList>
            <person name="Vitorino I."/>
            <person name="Albuquerque L."/>
            <person name="Wiegand S."/>
            <person name="Kallscheuer N."/>
            <person name="da Costa M.S."/>
            <person name="Lobo-da-Cunha A."/>
            <person name="Jogler C."/>
            <person name="Lage O.M."/>
        </authorList>
    </citation>
    <scope>NUCLEOTIDE SEQUENCE [LARGE SCALE GENOMIC DNA]</scope>
    <source>
        <strain evidence="3 4">LzC2</strain>
    </source>
</reference>
<dbReference type="InterPro" id="IPR018391">
    <property type="entry name" value="PQQ_b-propeller_rpt"/>
</dbReference>
<feature type="domain" description="Pyrrolo-quinoline quinone repeat" evidence="2">
    <location>
        <begin position="183"/>
        <end position="316"/>
    </location>
</feature>
<name>A0ABX1VDH1_9PLAN</name>
<gene>
    <name evidence="3" type="primary">bamB_12</name>
    <name evidence="3" type="ORF">LzC2_22370</name>
</gene>
<feature type="domain" description="Pyrrolo-quinoline quinone repeat" evidence="2">
    <location>
        <begin position="100"/>
        <end position="173"/>
    </location>
</feature>
<dbReference type="SUPFAM" id="SSF50998">
    <property type="entry name" value="Quinoprotein alcohol dehydrogenase-like"/>
    <property type="match status" value="2"/>
</dbReference>
<feature type="compositionally biased region" description="Low complexity" evidence="1">
    <location>
        <begin position="405"/>
        <end position="427"/>
    </location>
</feature>
<dbReference type="EMBL" id="WTPX01000064">
    <property type="protein sequence ID" value="NNJ26157.1"/>
    <property type="molecule type" value="Genomic_DNA"/>
</dbReference>
<dbReference type="PANTHER" id="PTHR34512:SF30">
    <property type="entry name" value="OUTER MEMBRANE PROTEIN ASSEMBLY FACTOR BAMB"/>
    <property type="match status" value="1"/>
</dbReference>
<evidence type="ECO:0000259" key="2">
    <source>
        <dbReference type="Pfam" id="PF13360"/>
    </source>
</evidence>
<dbReference type="InterPro" id="IPR002372">
    <property type="entry name" value="PQQ_rpt_dom"/>
</dbReference>
<comment type="caution">
    <text evidence="3">The sequence shown here is derived from an EMBL/GenBank/DDBJ whole genome shotgun (WGS) entry which is preliminary data.</text>
</comment>
<dbReference type="Gene3D" id="2.130.10.10">
    <property type="entry name" value="YVTN repeat-like/Quinoprotein amine dehydrogenase"/>
    <property type="match status" value="2"/>
</dbReference>
<protein>
    <submittedName>
        <fullName evidence="3">Outer membrane protein assembly factor BamB</fullName>
    </submittedName>
</protein>
<keyword evidence="4" id="KW-1185">Reference proteome</keyword>
<dbReference type="Pfam" id="PF13360">
    <property type="entry name" value="PQQ_2"/>
    <property type="match status" value="2"/>
</dbReference>
<proteinExistence type="predicted"/>
<accession>A0ABX1VDH1</accession>
<sequence>MCVAALCAAPFGGSAAYGQSTLPTPTELRAAGLEMAWWAVAAVPAGQDRVQYLTADEDAVYVQTDGNLLTAIDLTTGAKKWVTRIGREGQTATPVGTTAVIDEGPGVEAAPAMVIACIGRSAYALRKDTGEILWTLPLPAAAAAAATIGPTDEGRRLFVPSGGGSVYSFNLETIEDFNLEKRLDEFATGTQLWRFETGAPLVGPVALDGIAAVFANEKGVMYGVEAERRDLLWRFETAGRTTAPIVAADGVAYIASSDRNLYAVDITNGLDRWEFVSQEPVEKTPAIVKGSVFVTPGRGGVARVDRDTGRPIWQAPRTTGFLAQAADRVYVSDNGDNVIALDLKDGRPIGSIRLNRFPLRVQNPLTDRVIVSTNTGIVLCLKAAGTGYPVYYANPDRRPVEPSFAGDEPAGDAPEAAAGDADPTVAE</sequence>
<dbReference type="SMART" id="SM00564">
    <property type="entry name" value="PQQ"/>
    <property type="match status" value="7"/>
</dbReference>